<protein>
    <submittedName>
        <fullName evidence="2">Uncharacterized protein</fullName>
    </submittedName>
</protein>
<accession>A0A1L7X3S7</accession>
<evidence type="ECO:0000313" key="2">
    <source>
        <dbReference type="EMBL" id="CZR59673.1"/>
    </source>
</evidence>
<evidence type="ECO:0000313" key="3">
    <source>
        <dbReference type="Proteomes" id="UP000184330"/>
    </source>
</evidence>
<proteinExistence type="predicted"/>
<organism evidence="2 3">
    <name type="scientific">Phialocephala subalpina</name>
    <dbReference type="NCBI Taxonomy" id="576137"/>
    <lineage>
        <taxon>Eukaryota</taxon>
        <taxon>Fungi</taxon>
        <taxon>Dikarya</taxon>
        <taxon>Ascomycota</taxon>
        <taxon>Pezizomycotina</taxon>
        <taxon>Leotiomycetes</taxon>
        <taxon>Helotiales</taxon>
        <taxon>Mollisiaceae</taxon>
        <taxon>Phialocephala</taxon>
        <taxon>Phialocephala fortinii species complex</taxon>
    </lineage>
</organism>
<name>A0A1L7X3S7_9HELO</name>
<dbReference type="AlphaFoldDB" id="A0A1L7X3S7"/>
<gene>
    <name evidence="2" type="ORF">PAC_09567</name>
</gene>
<sequence length="451" mass="51341">MKGFLTGKPSKKNDGEGSGRNGISEYISQINDFLDNVEGKSFSMFQRRDDPLGDMLSWGKHMYRERSRVEHNLNMQGKALRRADEKIEEMQKLIDTLEFDCGKLRWEKDQLMGEHTSQLSDIAKQHSLYEGQRDEEVKDLRESHRKNVDRIKKDHQNELGKLVGQLLVNQKDDQGWPDDKMGVKFRELQRLMESVTAPRNKEFLIPAGQKLPSRLDSTNFLGRVGTGKSHFLLKSTLWAIIREQFFSSPFGFGVLGPGRSKKELFEMYAAWRKLFDANAVASSPDHEDYAIFRQDGLANTWRSTTFMYINVALTSPEQTHSPVARLNTENFNDTIARILGVLNEVAGLSHASVRPDIQDQVRQMVLLGRDIALQFGINPSQLELVVPKHGEKIKIGERFHDCEDGDSFKGKMHDVDLVTAPGLQKIGDGRSDMNSQRAMVPCEIYPIETDD</sequence>
<dbReference type="Proteomes" id="UP000184330">
    <property type="component" value="Unassembled WGS sequence"/>
</dbReference>
<keyword evidence="3" id="KW-1185">Reference proteome</keyword>
<dbReference type="STRING" id="576137.A0A1L7X3S7"/>
<evidence type="ECO:0000256" key="1">
    <source>
        <dbReference type="SAM" id="MobiDB-lite"/>
    </source>
</evidence>
<dbReference type="OrthoDB" id="5383650at2759"/>
<feature type="region of interest" description="Disordered" evidence="1">
    <location>
        <begin position="1"/>
        <end position="22"/>
    </location>
</feature>
<reference evidence="2 3" key="1">
    <citation type="submission" date="2016-03" db="EMBL/GenBank/DDBJ databases">
        <authorList>
            <person name="Ploux O."/>
        </authorList>
    </citation>
    <scope>NUCLEOTIDE SEQUENCE [LARGE SCALE GENOMIC DNA]</scope>
    <source>
        <strain evidence="2 3">UAMH 11012</strain>
    </source>
</reference>
<dbReference type="EMBL" id="FJOG01000014">
    <property type="protein sequence ID" value="CZR59673.1"/>
    <property type="molecule type" value="Genomic_DNA"/>
</dbReference>